<dbReference type="RefSeq" id="WP_344907081.1">
    <property type="nucleotide sequence ID" value="NZ_BAABAS010000029.1"/>
</dbReference>
<organism evidence="2 3">
    <name type="scientific">Actinomadura meridiana</name>
    <dbReference type="NCBI Taxonomy" id="559626"/>
    <lineage>
        <taxon>Bacteria</taxon>
        <taxon>Bacillati</taxon>
        <taxon>Actinomycetota</taxon>
        <taxon>Actinomycetes</taxon>
        <taxon>Streptosporangiales</taxon>
        <taxon>Thermomonosporaceae</taxon>
        <taxon>Actinomadura</taxon>
    </lineage>
</organism>
<protein>
    <recommendedName>
        <fullName evidence="4">ATP-grasp-modified RiPP</fullName>
    </recommendedName>
</protein>
<accession>A0ABP8CPP0</accession>
<evidence type="ECO:0008006" key="4">
    <source>
        <dbReference type="Google" id="ProtNLM"/>
    </source>
</evidence>
<reference evidence="3" key="1">
    <citation type="journal article" date="2019" name="Int. J. Syst. Evol. Microbiol.">
        <title>The Global Catalogue of Microorganisms (GCM) 10K type strain sequencing project: providing services to taxonomists for standard genome sequencing and annotation.</title>
        <authorList>
            <consortium name="The Broad Institute Genomics Platform"/>
            <consortium name="The Broad Institute Genome Sequencing Center for Infectious Disease"/>
            <person name="Wu L."/>
            <person name="Ma J."/>
        </authorList>
    </citation>
    <scope>NUCLEOTIDE SEQUENCE [LARGE SCALE GENOMIC DNA]</scope>
    <source>
        <strain evidence="3">JCM 17440</strain>
    </source>
</reference>
<comment type="caution">
    <text evidence="2">The sequence shown here is derived from an EMBL/GenBank/DDBJ whole genome shotgun (WGS) entry which is preliminary data.</text>
</comment>
<evidence type="ECO:0000313" key="3">
    <source>
        <dbReference type="Proteomes" id="UP001501710"/>
    </source>
</evidence>
<dbReference type="NCBIfam" id="TIGR04186">
    <property type="entry name" value="GRASP_targ"/>
    <property type="match status" value="1"/>
</dbReference>
<dbReference type="Pfam" id="PF14408">
    <property type="entry name" value="Actino_peptide"/>
    <property type="match status" value="1"/>
</dbReference>
<name>A0ABP8CPP0_9ACTN</name>
<feature type="region of interest" description="Disordered" evidence="1">
    <location>
        <begin position="51"/>
        <end position="90"/>
    </location>
</feature>
<dbReference type="InterPro" id="IPR026496">
    <property type="entry name" value="GRASP_targ"/>
</dbReference>
<sequence>MNDHVDTAGVPWGWGRMTERLPIGPVPYTRVELDPITQTSRFCNDADQIVEMGKHGTNKTKGTATMSGGGDGDRPQQQTQDDNTTDYEQD</sequence>
<evidence type="ECO:0000256" key="1">
    <source>
        <dbReference type="SAM" id="MobiDB-lite"/>
    </source>
</evidence>
<dbReference type="InterPro" id="IPR025843">
    <property type="entry name" value="Actino_peptide"/>
</dbReference>
<evidence type="ECO:0000313" key="2">
    <source>
        <dbReference type="EMBL" id="GAA4241908.1"/>
    </source>
</evidence>
<gene>
    <name evidence="2" type="ORF">GCM10022254_72650</name>
</gene>
<dbReference type="Proteomes" id="UP001501710">
    <property type="component" value="Unassembled WGS sequence"/>
</dbReference>
<proteinExistence type="predicted"/>
<dbReference type="EMBL" id="BAABAS010000029">
    <property type="protein sequence ID" value="GAA4241908.1"/>
    <property type="molecule type" value="Genomic_DNA"/>
</dbReference>
<keyword evidence="3" id="KW-1185">Reference proteome</keyword>